<gene>
    <name evidence="2" type="ORF">CfE428DRAFT_5307</name>
</gene>
<dbReference type="RefSeq" id="WP_006982628.1">
    <property type="nucleotide sequence ID" value="NZ_ABVL01000023.1"/>
</dbReference>
<keyword evidence="3" id="KW-1185">Reference proteome</keyword>
<dbReference type="Gene3D" id="3.90.930.1">
    <property type="match status" value="1"/>
</dbReference>
<dbReference type="Proteomes" id="UP000005824">
    <property type="component" value="Unassembled WGS sequence"/>
</dbReference>
<proteinExistence type="predicted"/>
<feature type="signal peptide" evidence="1">
    <location>
        <begin position="1"/>
        <end position="20"/>
    </location>
</feature>
<accession>B4D8R7</accession>
<dbReference type="EMBL" id="ABVL01000023">
    <property type="protein sequence ID" value="EDY17125.1"/>
    <property type="molecule type" value="Genomic_DNA"/>
</dbReference>
<keyword evidence="1" id="KW-0732">Signal</keyword>
<name>B4D8R7_9BACT</name>
<reference evidence="2 3" key="1">
    <citation type="journal article" date="2011" name="J. Bacteriol.">
        <title>Genome sequence of Chthoniobacter flavus Ellin428, an aerobic heterotrophic soil bacterium.</title>
        <authorList>
            <person name="Kant R."/>
            <person name="van Passel M.W."/>
            <person name="Palva A."/>
            <person name="Lucas S."/>
            <person name="Lapidus A."/>
            <person name="Glavina Del Rio T."/>
            <person name="Dalin E."/>
            <person name="Tice H."/>
            <person name="Bruce D."/>
            <person name="Goodwin L."/>
            <person name="Pitluck S."/>
            <person name="Larimer F.W."/>
            <person name="Land M.L."/>
            <person name="Hauser L."/>
            <person name="Sangwan P."/>
            <person name="de Vos W.M."/>
            <person name="Janssen P.H."/>
            <person name="Smidt H."/>
        </authorList>
    </citation>
    <scope>NUCLEOTIDE SEQUENCE [LARGE SCALE GENOMIC DNA]</scope>
    <source>
        <strain evidence="2 3">Ellin428</strain>
    </source>
</reference>
<comment type="caution">
    <text evidence="2">The sequence shown here is derived from an EMBL/GenBank/DDBJ whole genome shotgun (WGS) entry which is preliminary data.</text>
</comment>
<organism evidence="2 3">
    <name type="scientific">Chthoniobacter flavus Ellin428</name>
    <dbReference type="NCBI Taxonomy" id="497964"/>
    <lineage>
        <taxon>Bacteria</taxon>
        <taxon>Pseudomonadati</taxon>
        <taxon>Verrucomicrobiota</taxon>
        <taxon>Spartobacteria</taxon>
        <taxon>Chthoniobacterales</taxon>
        <taxon>Chthoniobacteraceae</taxon>
        <taxon>Chthoniobacter</taxon>
    </lineage>
</organism>
<feature type="chain" id="PRO_5002800650" evidence="1">
    <location>
        <begin position="21"/>
        <end position="156"/>
    </location>
</feature>
<dbReference type="InParanoid" id="B4D8R7"/>
<evidence type="ECO:0000313" key="3">
    <source>
        <dbReference type="Proteomes" id="UP000005824"/>
    </source>
</evidence>
<evidence type="ECO:0000313" key="2">
    <source>
        <dbReference type="EMBL" id="EDY17125.1"/>
    </source>
</evidence>
<dbReference type="STRING" id="497964.CfE428DRAFT_5307"/>
<evidence type="ECO:0000256" key="1">
    <source>
        <dbReference type="SAM" id="SignalP"/>
    </source>
</evidence>
<sequence>MKTLAFLCLAFFLAAPFVSAQENYGTIHVITKVMPDGTKVTTKMDPDSHTAEEMTTDAADKMLRKTVYALGDNNVALSATFFDAKGTATYKATYTRDGAGHITEAAFNSMDGRYLGKRVFVYDGDKTKQVIDYDANGQQVAASQPAAPKGSSKKKR</sequence>
<dbReference type="AlphaFoldDB" id="B4D8R7"/>
<protein>
    <submittedName>
        <fullName evidence="2">Uncharacterized protein</fullName>
    </submittedName>
</protein>